<sequence length="279" mass="32272">MMNSVNMERDQWQMGKTKVFIKAPESLFLLEEVRERKFDGFARTVQKAFRQYRMRKFFVDLKQQASDILYMKKQRRRLTLNRNFVGDYIGFDTNPALRALVGKRERIEFAITAIKYDRRFKPSKRDLLLSSKHVYLIGREKVKKGPEKGKVYEVVKRKLELNQIGKISLSTLQDDFVVLHVPGEYDTVFQTVFKTELLTVLTKKYEAEVGKSLTLDFRDNITVVVKKEGWGGGGTRTLSFTCSGSSDFPIIAPSSKTLKVTIGEGLSKETRTFIMSMYQ</sequence>
<dbReference type="OrthoDB" id="6108017at2759"/>
<proteinExistence type="inferred from homology"/>
<dbReference type="Pfam" id="PF06017">
    <property type="entry name" value="Myosin_TH1"/>
    <property type="match status" value="1"/>
</dbReference>
<dbReference type="PANTHER" id="PTHR34969">
    <property type="entry name" value="OS01G0621700 PROTEIN"/>
    <property type="match status" value="1"/>
</dbReference>
<protein>
    <submittedName>
        <fullName evidence="2">Unconventional myosin-Ie-like isoform X2</fullName>
    </submittedName>
</protein>
<comment type="caution">
    <text evidence="2">The sequence shown here is derived from an EMBL/GenBank/DDBJ whole genome shotgun (WGS) entry which is preliminary data.</text>
</comment>
<accession>A0A6S7LUY0</accession>
<comment type="similarity">
    <text evidence="1">Belongs to the TRAFAC class myosin-kinesin ATPase superfamily. Myosin family.</text>
</comment>
<dbReference type="Gene3D" id="1.20.5.4820">
    <property type="match status" value="1"/>
</dbReference>
<dbReference type="GO" id="GO:0003779">
    <property type="term" value="F:actin binding"/>
    <property type="evidence" value="ECO:0007669"/>
    <property type="project" value="UniProtKB-KW"/>
</dbReference>
<reference evidence="2" key="1">
    <citation type="submission" date="2020-04" db="EMBL/GenBank/DDBJ databases">
        <authorList>
            <person name="Alioto T."/>
            <person name="Alioto T."/>
            <person name="Gomez Garrido J."/>
        </authorList>
    </citation>
    <scope>NUCLEOTIDE SEQUENCE</scope>
    <source>
        <strain evidence="2">A484AB</strain>
    </source>
</reference>
<dbReference type="PROSITE" id="PS51757">
    <property type="entry name" value="TH1"/>
    <property type="match status" value="1"/>
</dbReference>
<comment type="caution">
    <text evidence="1">Lacks conserved residue(s) required for the propagation of feature annotation.</text>
</comment>
<evidence type="ECO:0000313" key="3">
    <source>
        <dbReference type="Proteomes" id="UP001152795"/>
    </source>
</evidence>
<keyword evidence="3" id="KW-1185">Reference proteome</keyword>
<keyword evidence="1" id="KW-0505">Motor protein</keyword>
<dbReference type="PANTHER" id="PTHR34969:SF1">
    <property type="entry name" value="TH1 DOMAIN-CONTAINING PROTEIN"/>
    <property type="match status" value="1"/>
</dbReference>
<dbReference type="SUPFAM" id="SSF52540">
    <property type="entry name" value="P-loop containing nucleoside triphosphate hydrolases"/>
    <property type="match status" value="1"/>
</dbReference>
<dbReference type="AlphaFoldDB" id="A0A6S7LUY0"/>
<dbReference type="Proteomes" id="UP001152795">
    <property type="component" value="Unassembled WGS sequence"/>
</dbReference>
<evidence type="ECO:0000256" key="1">
    <source>
        <dbReference type="PROSITE-ProRule" id="PRU00782"/>
    </source>
</evidence>
<dbReference type="InterPro" id="IPR001609">
    <property type="entry name" value="Myosin_head_motor_dom-like"/>
</dbReference>
<dbReference type="GO" id="GO:0016459">
    <property type="term" value="C:myosin complex"/>
    <property type="evidence" value="ECO:0007669"/>
    <property type="project" value="UniProtKB-KW"/>
</dbReference>
<dbReference type="GO" id="GO:0005524">
    <property type="term" value="F:ATP binding"/>
    <property type="evidence" value="ECO:0007669"/>
    <property type="project" value="InterPro"/>
</dbReference>
<dbReference type="InterPro" id="IPR027417">
    <property type="entry name" value="P-loop_NTPase"/>
</dbReference>
<dbReference type="EMBL" id="CACRXK020035979">
    <property type="protein sequence ID" value="CAB4044729.1"/>
    <property type="molecule type" value="Genomic_DNA"/>
</dbReference>
<dbReference type="InterPro" id="IPR010926">
    <property type="entry name" value="Myosin_TH1"/>
</dbReference>
<dbReference type="GO" id="GO:0003774">
    <property type="term" value="F:cytoskeletal motor activity"/>
    <property type="evidence" value="ECO:0007669"/>
    <property type="project" value="InterPro"/>
</dbReference>
<keyword evidence="1" id="KW-0009">Actin-binding</keyword>
<dbReference type="PROSITE" id="PS51456">
    <property type="entry name" value="MYOSIN_MOTOR"/>
    <property type="match status" value="1"/>
</dbReference>
<gene>
    <name evidence="2" type="ORF">PACLA_8A063936</name>
</gene>
<organism evidence="2 3">
    <name type="scientific">Paramuricea clavata</name>
    <name type="common">Red gorgonian</name>
    <name type="synonym">Violescent sea-whip</name>
    <dbReference type="NCBI Taxonomy" id="317549"/>
    <lineage>
        <taxon>Eukaryota</taxon>
        <taxon>Metazoa</taxon>
        <taxon>Cnidaria</taxon>
        <taxon>Anthozoa</taxon>
        <taxon>Octocorallia</taxon>
        <taxon>Malacalcyonacea</taxon>
        <taxon>Plexauridae</taxon>
        <taxon>Paramuricea</taxon>
    </lineage>
</organism>
<keyword evidence="1" id="KW-0518">Myosin</keyword>
<name>A0A6S7LUY0_PARCT</name>
<evidence type="ECO:0000313" key="2">
    <source>
        <dbReference type="EMBL" id="CAB4044729.1"/>
    </source>
</evidence>